<reference evidence="3 4" key="1">
    <citation type="journal article" date="2020" name="G3 (Bethesda)">
        <title>Improved Reference Genome for Cyclotella cryptica CCMP332, a Model for Cell Wall Morphogenesis, Salinity Adaptation, and Lipid Production in Diatoms (Bacillariophyta).</title>
        <authorList>
            <person name="Roberts W.R."/>
            <person name="Downey K.M."/>
            <person name="Ruck E.C."/>
            <person name="Traller J.C."/>
            <person name="Alverson A.J."/>
        </authorList>
    </citation>
    <scope>NUCLEOTIDE SEQUENCE [LARGE SCALE GENOMIC DNA]</scope>
    <source>
        <strain evidence="3 4">CCMP332</strain>
    </source>
</reference>
<evidence type="ECO:0000256" key="1">
    <source>
        <dbReference type="SAM" id="SignalP"/>
    </source>
</evidence>
<feature type="chain" id="PRO_5044783584" description="N-acetyltransferase domain-containing protein" evidence="1">
    <location>
        <begin position="22"/>
        <end position="268"/>
    </location>
</feature>
<keyword evidence="4" id="KW-1185">Reference proteome</keyword>
<dbReference type="InterPro" id="IPR016181">
    <property type="entry name" value="Acyl_CoA_acyltransferase"/>
</dbReference>
<gene>
    <name evidence="3" type="ORF">HJC23_006297</name>
</gene>
<organism evidence="3 4">
    <name type="scientific">Cyclotella cryptica</name>
    <dbReference type="NCBI Taxonomy" id="29204"/>
    <lineage>
        <taxon>Eukaryota</taxon>
        <taxon>Sar</taxon>
        <taxon>Stramenopiles</taxon>
        <taxon>Ochrophyta</taxon>
        <taxon>Bacillariophyta</taxon>
        <taxon>Coscinodiscophyceae</taxon>
        <taxon>Thalassiosirophycidae</taxon>
        <taxon>Stephanodiscales</taxon>
        <taxon>Stephanodiscaceae</taxon>
        <taxon>Cyclotella</taxon>
    </lineage>
</organism>
<dbReference type="PROSITE" id="PS51186">
    <property type="entry name" value="GNAT"/>
    <property type="match status" value="1"/>
</dbReference>
<dbReference type="InterPro" id="IPR000182">
    <property type="entry name" value="GNAT_dom"/>
</dbReference>
<dbReference type="CDD" id="cd04301">
    <property type="entry name" value="NAT_SF"/>
    <property type="match status" value="1"/>
</dbReference>
<dbReference type="AlphaFoldDB" id="A0ABD3PCA5"/>
<comment type="caution">
    <text evidence="3">The sequence shown here is derived from an EMBL/GenBank/DDBJ whole genome shotgun (WGS) entry which is preliminary data.</text>
</comment>
<proteinExistence type="predicted"/>
<feature type="signal peptide" evidence="1">
    <location>
        <begin position="1"/>
        <end position="21"/>
    </location>
</feature>
<feature type="domain" description="N-acetyltransferase" evidence="2">
    <location>
        <begin position="112"/>
        <end position="251"/>
    </location>
</feature>
<protein>
    <recommendedName>
        <fullName evidence="2">N-acetyltransferase domain-containing protein</fullName>
    </recommendedName>
</protein>
<evidence type="ECO:0000313" key="3">
    <source>
        <dbReference type="EMBL" id="KAL3785728.1"/>
    </source>
</evidence>
<dbReference type="Pfam" id="PF13508">
    <property type="entry name" value="Acetyltransf_7"/>
    <property type="match status" value="1"/>
</dbReference>
<dbReference type="SUPFAM" id="SSF55729">
    <property type="entry name" value="Acyl-CoA N-acyltransferases (Nat)"/>
    <property type="match status" value="1"/>
</dbReference>
<dbReference type="Gene3D" id="3.40.630.30">
    <property type="match status" value="1"/>
</dbReference>
<dbReference type="EMBL" id="JABMIG020000210">
    <property type="protein sequence ID" value="KAL3785728.1"/>
    <property type="molecule type" value="Genomic_DNA"/>
</dbReference>
<dbReference type="Proteomes" id="UP001516023">
    <property type="component" value="Unassembled WGS sequence"/>
</dbReference>
<sequence>MERQFFHFLLLNVVIGCSVEALNALPKCVRIRSGRPDDELRIAFTMAKELMNPLGISHENNLLVACDVNNSRELIGWAQIRSIGYAGYSTDPDRFEDGDVSLKSTGRRAGPSKLSMEREVDDLMWEEFEEDPTPFPNGFASLPWSKEYSAASKAADDRLARRKELLQVELDNTPKLWELSSVYVVPSWRRRGIGSELVRQVLNRHVANNQIGRDIYALTLAKNLNWYEQFGFKCEEKVPEAMAFEMTAGNAITKLIGEQLVCIRTRLR</sequence>
<name>A0ABD3PCA5_9STRA</name>
<evidence type="ECO:0000259" key="2">
    <source>
        <dbReference type="PROSITE" id="PS51186"/>
    </source>
</evidence>
<keyword evidence="1" id="KW-0732">Signal</keyword>
<dbReference type="PROSITE" id="PS51257">
    <property type="entry name" value="PROKAR_LIPOPROTEIN"/>
    <property type="match status" value="1"/>
</dbReference>
<accession>A0ABD3PCA5</accession>
<evidence type="ECO:0000313" key="4">
    <source>
        <dbReference type="Proteomes" id="UP001516023"/>
    </source>
</evidence>